<evidence type="ECO:0000259" key="1">
    <source>
        <dbReference type="Pfam" id="PF08818"/>
    </source>
</evidence>
<dbReference type="Proteomes" id="UP000006329">
    <property type="component" value="Unassembled WGS sequence"/>
</dbReference>
<dbReference type="InterPro" id="IPR014922">
    <property type="entry name" value="YdhG-like"/>
</dbReference>
<dbReference type="EMBL" id="AHON02000027">
    <property type="protein sequence ID" value="EKO34782.1"/>
    <property type="molecule type" value="Genomic_DNA"/>
</dbReference>
<dbReference type="Gene3D" id="3.90.1150.200">
    <property type="match status" value="1"/>
</dbReference>
<proteinExistence type="predicted"/>
<evidence type="ECO:0000313" key="3">
    <source>
        <dbReference type="Proteomes" id="UP000006329"/>
    </source>
</evidence>
<organism evidence="2 3">
    <name type="scientific">Leptospira santarosai str. MOR084</name>
    <dbReference type="NCBI Taxonomy" id="1049984"/>
    <lineage>
        <taxon>Bacteria</taxon>
        <taxon>Pseudomonadati</taxon>
        <taxon>Spirochaetota</taxon>
        <taxon>Spirochaetia</taxon>
        <taxon>Leptospirales</taxon>
        <taxon>Leptospiraceae</taxon>
        <taxon>Leptospira</taxon>
    </lineage>
</organism>
<reference evidence="2" key="1">
    <citation type="submission" date="2012-10" db="EMBL/GenBank/DDBJ databases">
        <authorList>
            <person name="Harkins D.M."/>
            <person name="Durkin A.S."/>
            <person name="Brinkac L.M."/>
            <person name="Haft D.H."/>
            <person name="Selengut J.D."/>
            <person name="Sanka R."/>
            <person name="DePew J."/>
            <person name="Purushe J."/>
            <person name="Matthias M.A."/>
            <person name="Vinetz J.M."/>
            <person name="Sutton G.G."/>
            <person name="Nierman W.C."/>
            <person name="Fouts D.E."/>
        </authorList>
    </citation>
    <scope>NUCLEOTIDE SEQUENCE [LARGE SCALE GENOMIC DNA]</scope>
    <source>
        <strain evidence="2">MOR084</strain>
    </source>
</reference>
<protein>
    <submittedName>
        <fullName evidence="2">PF08818 domain protein</fullName>
    </submittedName>
</protein>
<accession>A0A0E2BTE4</accession>
<comment type="caution">
    <text evidence="2">The sequence shown here is derived from an EMBL/GenBank/DDBJ whole genome shotgun (WGS) entry which is preliminary data.</text>
</comment>
<gene>
    <name evidence="2" type="ORF">LEP1GSC179_1655</name>
</gene>
<feature type="domain" description="YdhG-like" evidence="1">
    <location>
        <begin position="42"/>
        <end position="132"/>
    </location>
</feature>
<keyword evidence="3" id="KW-1185">Reference proteome</keyword>
<dbReference type="SUPFAM" id="SSF159888">
    <property type="entry name" value="YdhG-like"/>
    <property type="match status" value="1"/>
</dbReference>
<evidence type="ECO:0000313" key="2">
    <source>
        <dbReference type="EMBL" id="EKO34782.1"/>
    </source>
</evidence>
<dbReference type="AlphaFoldDB" id="A0A0E2BTE4"/>
<name>A0A0E2BTE4_9LEPT</name>
<sequence>MFKREPIAEAFRSERNRWDMNSKKIGFKDIDDYISRFPEDVRKILEELRSAIRKAAPKAEEKISYQIPTFVFGGNLVYFAAYKKHIGFYPTSSGISAFRKELIEYKTSKGAVQFPIDRPLPLKLIAKIVAYRVKENTKAKNKKS</sequence>
<dbReference type="Pfam" id="PF08818">
    <property type="entry name" value="DUF1801"/>
    <property type="match status" value="1"/>
</dbReference>